<comment type="caution">
    <text evidence="2">The sequence shown here is derived from an EMBL/GenBank/DDBJ whole genome shotgun (WGS) entry which is preliminary data.</text>
</comment>
<proteinExistence type="predicted"/>
<gene>
    <name evidence="2" type="ORF">BCY88_04980</name>
</gene>
<dbReference type="Proteomes" id="UP000283709">
    <property type="component" value="Unassembled WGS sequence"/>
</dbReference>
<protein>
    <recommendedName>
        <fullName evidence="4">DUF969 domain-containing protein</fullName>
    </recommendedName>
</protein>
<evidence type="ECO:0000256" key="1">
    <source>
        <dbReference type="SAM" id="Phobius"/>
    </source>
</evidence>
<evidence type="ECO:0008006" key="4">
    <source>
        <dbReference type="Google" id="ProtNLM"/>
    </source>
</evidence>
<dbReference type="AlphaFoldDB" id="A0A420GNS9"/>
<accession>A0A420GNS9</accession>
<name>A0A420GNS9_9BURK</name>
<dbReference type="OrthoDB" id="80065at2"/>
<sequence>MWVLIGVPIVVLGFALRFNALLVVTIAGIATGIAGGLQPVEIVSAFGKAFADNRYMGLIWLTLPVIALLERNGLKEQAKHLISRLHAATTGRVLMLYFVIRQLTAALGLTSLGGHAQMVRPLIAPMAEAAAANRYGELPDAVRQQIRANASAVDNIAVFFGEDIFIAIQSILLIKGFLEQNGIIVEPLHVSVWAIPTAVAALVIHVVRLMLLDRNLSHKMNKLGMAQVAQAAQGQKRGIAP</sequence>
<keyword evidence="1" id="KW-0472">Membrane</keyword>
<keyword evidence="1" id="KW-0812">Transmembrane</keyword>
<feature type="transmembrane region" description="Helical" evidence="1">
    <location>
        <begin position="190"/>
        <end position="211"/>
    </location>
</feature>
<evidence type="ECO:0000313" key="2">
    <source>
        <dbReference type="EMBL" id="RKF46939.1"/>
    </source>
</evidence>
<dbReference type="EMBL" id="MCAS01000012">
    <property type="protein sequence ID" value="RKF46939.1"/>
    <property type="molecule type" value="Genomic_DNA"/>
</dbReference>
<dbReference type="RefSeq" id="WP_120344971.1">
    <property type="nucleotide sequence ID" value="NZ_MCAS01000012.1"/>
</dbReference>
<organism evidence="2 3">
    <name type="scientific">Paraburkholderia fungorum</name>
    <dbReference type="NCBI Taxonomy" id="134537"/>
    <lineage>
        <taxon>Bacteria</taxon>
        <taxon>Pseudomonadati</taxon>
        <taxon>Pseudomonadota</taxon>
        <taxon>Betaproteobacteria</taxon>
        <taxon>Burkholderiales</taxon>
        <taxon>Burkholderiaceae</taxon>
        <taxon>Paraburkholderia</taxon>
    </lineage>
</organism>
<feature type="transmembrane region" description="Helical" evidence="1">
    <location>
        <begin position="7"/>
        <end position="35"/>
    </location>
</feature>
<keyword evidence="1" id="KW-1133">Transmembrane helix</keyword>
<dbReference type="Pfam" id="PF06149">
    <property type="entry name" value="DUF969"/>
    <property type="match status" value="1"/>
</dbReference>
<dbReference type="InterPro" id="IPR010374">
    <property type="entry name" value="DUF969"/>
</dbReference>
<reference evidence="2 3" key="1">
    <citation type="submission" date="2016-07" db="EMBL/GenBank/DDBJ databases">
        <title>Genome analysis of Burkholderia fungorum ES3-20.</title>
        <authorList>
            <person name="Xu D."/>
            <person name="Yao R."/>
            <person name="Zheng S."/>
        </authorList>
    </citation>
    <scope>NUCLEOTIDE SEQUENCE [LARGE SCALE GENOMIC DNA]</scope>
    <source>
        <strain evidence="2 3">ES3-20</strain>
    </source>
</reference>
<feature type="transmembrane region" description="Helical" evidence="1">
    <location>
        <begin position="55"/>
        <end position="74"/>
    </location>
</feature>
<evidence type="ECO:0000313" key="3">
    <source>
        <dbReference type="Proteomes" id="UP000283709"/>
    </source>
</evidence>